<organism evidence="8 9">
    <name type="scientific">Oldenlandia corymbosa var. corymbosa</name>
    <dbReference type="NCBI Taxonomy" id="529605"/>
    <lineage>
        <taxon>Eukaryota</taxon>
        <taxon>Viridiplantae</taxon>
        <taxon>Streptophyta</taxon>
        <taxon>Embryophyta</taxon>
        <taxon>Tracheophyta</taxon>
        <taxon>Spermatophyta</taxon>
        <taxon>Magnoliopsida</taxon>
        <taxon>eudicotyledons</taxon>
        <taxon>Gunneridae</taxon>
        <taxon>Pentapetalae</taxon>
        <taxon>asterids</taxon>
        <taxon>lamiids</taxon>
        <taxon>Gentianales</taxon>
        <taxon>Rubiaceae</taxon>
        <taxon>Rubioideae</taxon>
        <taxon>Spermacoceae</taxon>
        <taxon>Hedyotis-Oldenlandia complex</taxon>
        <taxon>Oldenlandia</taxon>
    </lineage>
</organism>
<dbReference type="InterPro" id="IPR044814">
    <property type="entry name" value="Terpene_cyclase_plant_C1"/>
</dbReference>
<dbReference type="InterPro" id="IPR001906">
    <property type="entry name" value="Terpene_synth_N"/>
</dbReference>
<evidence type="ECO:0000256" key="2">
    <source>
        <dbReference type="ARBA" id="ARBA00022723"/>
    </source>
</evidence>
<evidence type="ECO:0000256" key="5">
    <source>
        <dbReference type="ARBA" id="ARBA00066673"/>
    </source>
</evidence>
<keyword evidence="2" id="KW-0479">Metal-binding</keyword>
<dbReference type="CDD" id="cd00684">
    <property type="entry name" value="Terpene_cyclase_plant_C1"/>
    <property type="match status" value="1"/>
</dbReference>
<comment type="catalytic activity">
    <reaction evidence="4">
        <text>(2E)-geranyl diphosphate = beta-myrcene + diphosphate</text>
        <dbReference type="Rhea" id="RHEA:16965"/>
        <dbReference type="ChEBI" id="CHEBI:17221"/>
        <dbReference type="ChEBI" id="CHEBI:33019"/>
        <dbReference type="ChEBI" id="CHEBI:58057"/>
        <dbReference type="EC" id="4.2.3.15"/>
    </reaction>
    <physiologicalReaction direction="left-to-right" evidence="4">
        <dbReference type="Rhea" id="RHEA:16966"/>
    </physiologicalReaction>
</comment>
<dbReference type="Pfam" id="PF03936">
    <property type="entry name" value="Terpene_synth_C"/>
    <property type="match status" value="1"/>
</dbReference>
<dbReference type="GO" id="GO:0050551">
    <property type="term" value="F:myrcene synthase activity"/>
    <property type="evidence" value="ECO:0007669"/>
    <property type="project" value="UniProtKB-EC"/>
</dbReference>
<dbReference type="EMBL" id="OX459121">
    <property type="protein sequence ID" value="CAI9101359.1"/>
    <property type="molecule type" value="Genomic_DNA"/>
</dbReference>
<evidence type="ECO:0000259" key="6">
    <source>
        <dbReference type="Pfam" id="PF01397"/>
    </source>
</evidence>
<reference evidence="8" key="1">
    <citation type="submission" date="2023-03" db="EMBL/GenBank/DDBJ databases">
        <authorList>
            <person name="Julca I."/>
        </authorList>
    </citation>
    <scope>NUCLEOTIDE SEQUENCE</scope>
</reference>
<dbReference type="InterPro" id="IPR036965">
    <property type="entry name" value="Terpene_synth_N_sf"/>
</dbReference>
<dbReference type="InterPro" id="IPR005630">
    <property type="entry name" value="Terpene_synthase_metal-bd"/>
</dbReference>
<dbReference type="FunFam" id="1.50.10.130:FF:000001">
    <property type="entry name" value="Isoprene synthase, chloroplastic"/>
    <property type="match status" value="1"/>
</dbReference>
<feature type="domain" description="Terpene synthase metal-binding" evidence="7">
    <location>
        <begin position="315"/>
        <end position="553"/>
    </location>
</feature>
<dbReference type="GO" id="GO:0016102">
    <property type="term" value="P:diterpenoid biosynthetic process"/>
    <property type="evidence" value="ECO:0007669"/>
    <property type="project" value="InterPro"/>
</dbReference>
<comment type="cofactor">
    <cofactor evidence="1">
        <name>Mg(2+)</name>
        <dbReference type="ChEBI" id="CHEBI:18420"/>
    </cofactor>
</comment>
<keyword evidence="3" id="KW-0460">Magnesium</keyword>
<dbReference type="Pfam" id="PF01397">
    <property type="entry name" value="Terpene_synth"/>
    <property type="match status" value="1"/>
</dbReference>
<gene>
    <name evidence="8" type="ORF">OLC1_LOCUS10962</name>
</gene>
<dbReference type="PANTHER" id="PTHR31225">
    <property type="entry name" value="OS04G0344100 PROTEIN-RELATED"/>
    <property type="match status" value="1"/>
</dbReference>
<dbReference type="InterPro" id="IPR008949">
    <property type="entry name" value="Isoprenoid_synthase_dom_sf"/>
</dbReference>
<dbReference type="Proteomes" id="UP001161247">
    <property type="component" value="Chromosome 4"/>
</dbReference>
<feature type="domain" description="Terpene synthase N-terminal" evidence="6">
    <location>
        <begin position="67"/>
        <end position="254"/>
    </location>
</feature>
<evidence type="ECO:0000256" key="4">
    <source>
        <dbReference type="ARBA" id="ARBA00052562"/>
    </source>
</evidence>
<evidence type="ECO:0000259" key="7">
    <source>
        <dbReference type="Pfam" id="PF03936"/>
    </source>
</evidence>
<dbReference type="Gene3D" id="1.10.600.10">
    <property type="entry name" value="Farnesyl Diphosphate Synthase"/>
    <property type="match status" value="1"/>
</dbReference>
<dbReference type="InterPro" id="IPR008930">
    <property type="entry name" value="Terpenoid_cyclase/PrenylTrfase"/>
</dbReference>
<dbReference type="InterPro" id="IPR034741">
    <property type="entry name" value="Terpene_cyclase-like_1_C"/>
</dbReference>
<dbReference type="InterPro" id="IPR050148">
    <property type="entry name" value="Terpene_synthase-like"/>
</dbReference>
<accession>A0AAV1D0B1</accession>
<dbReference type="SUPFAM" id="SSF48576">
    <property type="entry name" value="Terpenoid synthases"/>
    <property type="match status" value="1"/>
</dbReference>
<evidence type="ECO:0000313" key="8">
    <source>
        <dbReference type="EMBL" id="CAI9101359.1"/>
    </source>
</evidence>
<keyword evidence="9" id="KW-1185">Reference proteome</keyword>
<dbReference type="PANTHER" id="PTHR31225:SF9">
    <property type="entry name" value="TERPENE SYNTHASE 10"/>
    <property type="match status" value="1"/>
</dbReference>
<evidence type="ECO:0000256" key="1">
    <source>
        <dbReference type="ARBA" id="ARBA00001946"/>
    </source>
</evidence>
<dbReference type="FunFam" id="1.10.600.10:FF:000007">
    <property type="entry name" value="Isoprene synthase, chloroplastic"/>
    <property type="match status" value="1"/>
</dbReference>
<dbReference type="SUPFAM" id="SSF48239">
    <property type="entry name" value="Terpenoid cyclases/Protein prenyltransferases"/>
    <property type="match status" value="1"/>
</dbReference>
<evidence type="ECO:0000313" key="9">
    <source>
        <dbReference type="Proteomes" id="UP001161247"/>
    </source>
</evidence>
<dbReference type="SFLD" id="SFLDG01604">
    <property type="entry name" value="Terpene_Cyclase_Like_1_C_Termi"/>
    <property type="match status" value="1"/>
</dbReference>
<sequence>MMASLMSQATFHLEFRPKIIINQSFPSSNVISSASQNSTPYFWTPLSTTTREEIPIRRSGNYPSLNWDFEYVQSLENEFTGLRYIKRRDLLKEKVRRMLDEEEVEPLYQLEMIDVLQRLGVYYHFKDQINSILSAIHKEMINDLLNRGNFVPNGKDLYATALGFKLLRQHGFPLSEDTEIFDRFKDEEGNFEAYHCSDMKGMLQLFEASFLSTEDDTTLESARDFTAKQLQKSIEDTRVIALDQELFLLVQHALKLPLWWRVPRVEARWFIDLYEKRSHKNDIFLELAKLDFNIVQATHQNDLKFASRWWEGTCLGSKLNFARNRLVENFFWTIGVNFEPQYSYFRIMATKVNALITTIDDVYDVYGSLDELELFTNAVERWNVEAMDDLPDYMKICYMAMHNATNEMAYDALVTQGIHIVPYLQKVWADICKTYLQEAKWYHSGYIPTLEEYIGNAWISISAPVILVHAYFFISDDTTTITKEALESLHPYHNLIRYSAMILRLADDLGTSSEELRRGDVPKSIQCYMNEKEVTEEEAREYIKLLISETWKKLNKERVGHNLPFPVQFVEVAVNLGRMAQCMYEYGDGHGHSNPQTKDRIRRLLFDHIIV</sequence>
<name>A0AAV1D0B1_OLDCO</name>
<dbReference type="EC" id="4.2.3.15" evidence="5"/>
<dbReference type="SFLD" id="SFLDS00005">
    <property type="entry name" value="Isoprenoid_Synthase_Type_I"/>
    <property type="match status" value="1"/>
</dbReference>
<dbReference type="AlphaFoldDB" id="A0AAV1D0B1"/>
<protein>
    <recommendedName>
        <fullName evidence="5">myrcene synthase</fullName>
        <ecNumber evidence="5">4.2.3.15</ecNumber>
    </recommendedName>
</protein>
<dbReference type="GO" id="GO:0000287">
    <property type="term" value="F:magnesium ion binding"/>
    <property type="evidence" value="ECO:0007669"/>
    <property type="project" value="InterPro"/>
</dbReference>
<proteinExistence type="predicted"/>
<dbReference type="Gene3D" id="1.50.10.130">
    <property type="entry name" value="Terpene synthase, N-terminal domain"/>
    <property type="match status" value="1"/>
</dbReference>
<dbReference type="SFLD" id="SFLDG01019">
    <property type="entry name" value="Terpene_Cyclase_Like_1_C_Termi"/>
    <property type="match status" value="1"/>
</dbReference>
<evidence type="ECO:0000256" key="3">
    <source>
        <dbReference type="ARBA" id="ARBA00022842"/>
    </source>
</evidence>